<protein>
    <submittedName>
        <fullName evidence="1">MerR family transcriptional regulator</fullName>
    </submittedName>
</protein>
<dbReference type="Proteomes" id="UP001631969">
    <property type="component" value="Unassembled WGS sequence"/>
</dbReference>
<evidence type="ECO:0000313" key="1">
    <source>
        <dbReference type="EMBL" id="MFM9330395.1"/>
    </source>
</evidence>
<dbReference type="EMBL" id="JBJURJ010000013">
    <property type="protein sequence ID" value="MFM9330395.1"/>
    <property type="molecule type" value="Genomic_DNA"/>
</dbReference>
<reference evidence="1" key="1">
    <citation type="submission" date="2024-12" db="EMBL/GenBank/DDBJ databases">
        <authorList>
            <person name="Wu N."/>
        </authorList>
    </citation>
    <scope>NUCLEOTIDE SEQUENCE</scope>
    <source>
        <strain evidence="1">P15</strain>
    </source>
</reference>
<proteinExistence type="predicted"/>
<gene>
    <name evidence="1" type="ORF">ACI1P1_19015</name>
</gene>
<accession>A0ACC7P1V1</accession>
<keyword evidence="2" id="KW-1185">Reference proteome</keyword>
<name>A0ACC7P1V1_9BACL</name>
<sequence length="145" mass="16837">MEERTLYRVGELAKLTGVSQRTIDYYTHLGLIHPIKRADNNYRYYNDETIHRLKRIESLKQEKLTLEEIKASLDRLDRITGEASVADKLTDLQLHMQQLLKEVKEIEPILEQLKPNQAKNFFKLITPAGIACLEALLVLFGKDPF</sequence>
<organism evidence="1 2">
    <name type="scientific">Paenibacillus mesotrionivorans</name>
    <dbReference type="NCBI Taxonomy" id="3160968"/>
    <lineage>
        <taxon>Bacteria</taxon>
        <taxon>Bacillati</taxon>
        <taxon>Bacillota</taxon>
        <taxon>Bacilli</taxon>
        <taxon>Bacillales</taxon>
        <taxon>Paenibacillaceae</taxon>
        <taxon>Paenibacillus</taxon>
    </lineage>
</organism>
<comment type="caution">
    <text evidence="1">The sequence shown here is derived from an EMBL/GenBank/DDBJ whole genome shotgun (WGS) entry which is preliminary data.</text>
</comment>
<evidence type="ECO:0000313" key="2">
    <source>
        <dbReference type="Proteomes" id="UP001631969"/>
    </source>
</evidence>